<dbReference type="RefSeq" id="WP_341674123.1">
    <property type="nucleotide sequence ID" value="NZ_JBBYHV010000002.1"/>
</dbReference>
<reference evidence="1 2" key="1">
    <citation type="submission" date="2024-04" db="EMBL/GenBank/DDBJ databases">
        <title>Aurantiacibacter sp. DGU6 16S ribosomal RNA gene Genome sequencing and assembly.</title>
        <authorList>
            <person name="Park S."/>
        </authorList>
    </citation>
    <scope>NUCLEOTIDE SEQUENCE [LARGE SCALE GENOMIC DNA]</scope>
    <source>
        <strain evidence="1 2">DGU6</strain>
    </source>
</reference>
<comment type="caution">
    <text evidence="1">The sequence shown here is derived from an EMBL/GenBank/DDBJ whole genome shotgun (WGS) entry which is preliminary data.</text>
</comment>
<protein>
    <submittedName>
        <fullName evidence="1">Uncharacterized protein</fullName>
    </submittedName>
</protein>
<gene>
    <name evidence="1" type="ORF">AAEO60_12930</name>
</gene>
<accession>A0ABU9II44</accession>
<name>A0ABU9II44_9SPHN</name>
<dbReference type="Proteomes" id="UP001497045">
    <property type="component" value="Unassembled WGS sequence"/>
</dbReference>
<dbReference type="EMBL" id="JBBYHV010000002">
    <property type="protein sequence ID" value="MEL1251573.1"/>
    <property type="molecule type" value="Genomic_DNA"/>
</dbReference>
<organism evidence="1 2">
    <name type="scientific">Aurantiacibacter gilvus</name>
    <dbReference type="NCBI Taxonomy" id="3139141"/>
    <lineage>
        <taxon>Bacteria</taxon>
        <taxon>Pseudomonadati</taxon>
        <taxon>Pseudomonadota</taxon>
        <taxon>Alphaproteobacteria</taxon>
        <taxon>Sphingomonadales</taxon>
        <taxon>Erythrobacteraceae</taxon>
        <taxon>Aurantiacibacter</taxon>
    </lineage>
</organism>
<sequence>MQQPARPLALPAADAATRSQVVAALARPRMANDYSETVMTLVLSIRLMAAAMRSNMDPVVELTRRLNSLTAAKSVLDLARACSQAWPENVAVNRPCCHALSPDEAVFADMASASLAADRDAFSAVLDGLVRRERHDGLYAAMTRAVASVA</sequence>
<proteinExistence type="predicted"/>
<keyword evidence="2" id="KW-1185">Reference proteome</keyword>
<evidence type="ECO:0000313" key="2">
    <source>
        <dbReference type="Proteomes" id="UP001497045"/>
    </source>
</evidence>
<evidence type="ECO:0000313" key="1">
    <source>
        <dbReference type="EMBL" id="MEL1251573.1"/>
    </source>
</evidence>